<feature type="region of interest" description="Disordered" evidence="1">
    <location>
        <begin position="81"/>
        <end position="103"/>
    </location>
</feature>
<evidence type="ECO:0000256" key="1">
    <source>
        <dbReference type="SAM" id="MobiDB-lite"/>
    </source>
</evidence>
<comment type="caution">
    <text evidence="2">The sequence shown here is derived from an EMBL/GenBank/DDBJ whole genome shotgun (WGS) entry which is preliminary data.</text>
</comment>
<dbReference type="EMBL" id="BGZK01001626">
    <property type="protein sequence ID" value="GBP83553.1"/>
    <property type="molecule type" value="Genomic_DNA"/>
</dbReference>
<gene>
    <name evidence="2" type="ORF">EVAR_65641_1</name>
</gene>
<protein>
    <submittedName>
        <fullName evidence="2">Uncharacterized protein</fullName>
    </submittedName>
</protein>
<proteinExistence type="predicted"/>
<keyword evidence="3" id="KW-1185">Reference proteome</keyword>
<name>A0A4C1Z8T2_EUMVA</name>
<reference evidence="2 3" key="1">
    <citation type="journal article" date="2019" name="Commun. Biol.">
        <title>The bagworm genome reveals a unique fibroin gene that provides high tensile strength.</title>
        <authorList>
            <person name="Kono N."/>
            <person name="Nakamura H."/>
            <person name="Ohtoshi R."/>
            <person name="Tomita M."/>
            <person name="Numata K."/>
            <person name="Arakawa K."/>
        </authorList>
    </citation>
    <scope>NUCLEOTIDE SEQUENCE [LARGE SCALE GENOMIC DNA]</scope>
</reference>
<organism evidence="2 3">
    <name type="scientific">Eumeta variegata</name>
    <name type="common">Bagworm moth</name>
    <name type="synonym">Eumeta japonica</name>
    <dbReference type="NCBI Taxonomy" id="151549"/>
    <lineage>
        <taxon>Eukaryota</taxon>
        <taxon>Metazoa</taxon>
        <taxon>Ecdysozoa</taxon>
        <taxon>Arthropoda</taxon>
        <taxon>Hexapoda</taxon>
        <taxon>Insecta</taxon>
        <taxon>Pterygota</taxon>
        <taxon>Neoptera</taxon>
        <taxon>Endopterygota</taxon>
        <taxon>Lepidoptera</taxon>
        <taxon>Glossata</taxon>
        <taxon>Ditrysia</taxon>
        <taxon>Tineoidea</taxon>
        <taxon>Psychidae</taxon>
        <taxon>Oiketicinae</taxon>
        <taxon>Eumeta</taxon>
    </lineage>
</organism>
<evidence type="ECO:0000313" key="2">
    <source>
        <dbReference type="EMBL" id="GBP83553.1"/>
    </source>
</evidence>
<dbReference type="AlphaFoldDB" id="A0A4C1Z8T2"/>
<accession>A0A4C1Z8T2</accession>
<sequence>MYGPATATAIRAEMGGGAEPCTLVRYRYVKKKLPDTGVLPRGAGDPSWAASHIRIARLLRARERKVALMLIQKTIYGYFCTTHERPPAPPPGGRRRPLPEREIKVVHFPTPRRAPRGGGTPP</sequence>
<evidence type="ECO:0000313" key="3">
    <source>
        <dbReference type="Proteomes" id="UP000299102"/>
    </source>
</evidence>
<dbReference type="Proteomes" id="UP000299102">
    <property type="component" value="Unassembled WGS sequence"/>
</dbReference>